<evidence type="ECO:0000313" key="4">
    <source>
        <dbReference type="Proteomes" id="UP001642482"/>
    </source>
</evidence>
<accession>A0ABP0B644</accession>
<feature type="region of interest" description="Disordered" evidence="2">
    <location>
        <begin position="1"/>
        <end position="33"/>
    </location>
</feature>
<dbReference type="InterPro" id="IPR029063">
    <property type="entry name" value="SAM-dependent_MTases_sf"/>
</dbReference>
<organism evidence="3 4">
    <name type="scientific">Sporothrix eucalyptigena</name>
    <dbReference type="NCBI Taxonomy" id="1812306"/>
    <lineage>
        <taxon>Eukaryota</taxon>
        <taxon>Fungi</taxon>
        <taxon>Dikarya</taxon>
        <taxon>Ascomycota</taxon>
        <taxon>Pezizomycotina</taxon>
        <taxon>Sordariomycetes</taxon>
        <taxon>Sordariomycetidae</taxon>
        <taxon>Ophiostomatales</taxon>
        <taxon>Ophiostomataceae</taxon>
        <taxon>Sporothrix</taxon>
    </lineage>
</organism>
<keyword evidence="4" id="KW-1185">Reference proteome</keyword>
<sequence>MCEDEAGDTRTPTAAGTDVRADTPGYPPSTTGSVIEAASQPGDDDEFHLIEGYDTSNSLASTSATSSIYAHTFEHGRRYHFFKNSRYPLPDDDMEQSREDMKHAMMMELTDGKLFYAPVGDHPQQILDIGTGTGIWAIEAGDQYPSAYVRGIDLTPIQPLWVPPNVSFLVDDCTHEWFSTNVDLVHFRFMAMILRDVPTVMQHCYKSLKPGGWVEMQELLGEVMCDDNTMPEDDPLDYVYQLADQAFSKFGMNVKLARDLEPVLREAGFVNIQCIAKKVPIGVWAKNKTMRLIGLYQKMAVADILGAVAGRPFAALGIPPNEGSVIIALARQALEDNRVHRYFTYYFWYAQKPTDAADAEGAPSPSSQVSH</sequence>
<dbReference type="Gene3D" id="3.40.50.150">
    <property type="entry name" value="Vaccinia Virus protein VP39"/>
    <property type="match status" value="1"/>
</dbReference>
<comment type="caution">
    <text evidence="3">The sequence shown here is derived from an EMBL/GenBank/DDBJ whole genome shotgun (WGS) entry which is preliminary data.</text>
</comment>
<protein>
    <recommendedName>
        <fullName evidence="5">S-adenosyl-L-methionine-dependent methyltransferase</fullName>
    </recommendedName>
</protein>
<gene>
    <name evidence="3" type="ORF">SEUCBS140593_002405</name>
</gene>
<dbReference type="PANTHER" id="PTHR43591">
    <property type="entry name" value="METHYLTRANSFERASE"/>
    <property type="match status" value="1"/>
</dbReference>
<evidence type="ECO:0000256" key="1">
    <source>
        <dbReference type="ARBA" id="ARBA00038158"/>
    </source>
</evidence>
<dbReference type="EMBL" id="CAWUHD010000016">
    <property type="protein sequence ID" value="CAK7215068.1"/>
    <property type="molecule type" value="Genomic_DNA"/>
</dbReference>
<comment type="similarity">
    <text evidence="1">Belongs to the methyltransferase superfamily. LaeA methyltransferase family.</text>
</comment>
<evidence type="ECO:0000313" key="3">
    <source>
        <dbReference type="EMBL" id="CAK7215068.1"/>
    </source>
</evidence>
<dbReference type="Pfam" id="PF13489">
    <property type="entry name" value="Methyltransf_23"/>
    <property type="match status" value="1"/>
</dbReference>
<name>A0ABP0B644_9PEZI</name>
<evidence type="ECO:0008006" key="5">
    <source>
        <dbReference type="Google" id="ProtNLM"/>
    </source>
</evidence>
<dbReference type="SUPFAM" id="SSF53335">
    <property type="entry name" value="S-adenosyl-L-methionine-dependent methyltransferases"/>
    <property type="match status" value="1"/>
</dbReference>
<dbReference type="Proteomes" id="UP001642482">
    <property type="component" value="Unassembled WGS sequence"/>
</dbReference>
<reference evidence="3 4" key="1">
    <citation type="submission" date="2024-01" db="EMBL/GenBank/DDBJ databases">
        <authorList>
            <person name="Allen C."/>
            <person name="Tagirdzhanova G."/>
        </authorList>
    </citation>
    <scope>NUCLEOTIDE SEQUENCE [LARGE SCALE GENOMIC DNA]</scope>
</reference>
<evidence type="ECO:0000256" key="2">
    <source>
        <dbReference type="SAM" id="MobiDB-lite"/>
    </source>
</evidence>
<proteinExistence type="inferred from homology"/>
<dbReference type="PANTHER" id="PTHR43591:SF10">
    <property type="entry name" value="ABC TRANSMEMBRANE TYPE-1 DOMAIN-CONTAINING PROTEIN-RELATED"/>
    <property type="match status" value="1"/>
</dbReference>
<dbReference type="CDD" id="cd02440">
    <property type="entry name" value="AdoMet_MTases"/>
    <property type="match status" value="1"/>
</dbReference>